<keyword evidence="6" id="KW-0030">Aminoacyl-tRNA synthetase</keyword>
<dbReference type="GO" id="GO:0002161">
    <property type="term" value="F:aminoacyl-tRNA deacylase activity"/>
    <property type="evidence" value="ECO:0007669"/>
    <property type="project" value="InterPro"/>
</dbReference>
<evidence type="ECO:0000313" key="8">
    <source>
        <dbReference type="Proteomes" id="UP000279833"/>
    </source>
</evidence>
<keyword evidence="2" id="KW-0436">Ligase</keyword>
<dbReference type="Gene3D" id="3.90.740.10">
    <property type="entry name" value="Valyl/Leucyl/Isoleucyl-tRNA synthetase, editing domain"/>
    <property type="match status" value="1"/>
</dbReference>
<evidence type="ECO:0000313" key="7">
    <source>
        <dbReference type="EMBL" id="VDP49600.1"/>
    </source>
</evidence>
<evidence type="ECO:0000256" key="6">
    <source>
        <dbReference type="ARBA" id="ARBA00023146"/>
    </source>
</evidence>
<dbReference type="GO" id="GO:0004823">
    <property type="term" value="F:leucine-tRNA ligase activity"/>
    <property type="evidence" value="ECO:0007669"/>
    <property type="project" value="InterPro"/>
</dbReference>
<evidence type="ECO:0000256" key="1">
    <source>
        <dbReference type="ARBA" id="ARBA00005594"/>
    </source>
</evidence>
<dbReference type="STRING" id="6186.A0A183KCA0"/>
<evidence type="ECO:0000313" key="9">
    <source>
        <dbReference type="WBParaSite" id="SCUD_0001264301-mRNA-1"/>
    </source>
</evidence>
<comment type="similarity">
    <text evidence="1">Belongs to the class-I aminoacyl-tRNA synthetase family.</text>
</comment>
<proteinExistence type="inferred from homology"/>
<dbReference type="PANTHER" id="PTHR45794">
    <property type="entry name" value="LEUCYL-TRNA SYNTHETASE"/>
    <property type="match status" value="1"/>
</dbReference>
<evidence type="ECO:0000256" key="5">
    <source>
        <dbReference type="ARBA" id="ARBA00022917"/>
    </source>
</evidence>
<dbReference type="AlphaFoldDB" id="A0A183KCA0"/>
<gene>
    <name evidence="7" type="ORF">SCUD_LOCUS12640</name>
</gene>
<dbReference type="Proteomes" id="UP000279833">
    <property type="component" value="Unassembled WGS sequence"/>
</dbReference>
<reference evidence="9" key="1">
    <citation type="submission" date="2016-06" db="UniProtKB">
        <authorList>
            <consortium name="WormBaseParasite"/>
        </authorList>
    </citation>
    <scope>IDENTIFICATION</scope>
</reference>
<keyword evidence="3" id="KW-0547">Nucleotide-binding</keyword>
<dbReference type="InterPro" id="IPR014729">
    <property type="entry name" value="Rossmann-like_a/b/a_fold"/>
</dbReference>
<name>A0A183KCA0_9TREM</name>
<dbReference type="GO" id="GO:0005524">
    <property type="term" value="F:ATP binding"/>
    <property type="evidence" value="ECO:0007669"/>
    <property type="project" value="UniProtKB-KW"/>
</dbReference>
<sequence length="211" mass="24229">MNGRLHLGHTFSLSKCETPAQGKSKKSKAIAKTGGAKFQWQIMESLGMDNNEIAKFKDPEYWLKFFPALAVDDLRKLGVKVDWRRSFITTDANPYYDSFVRWQFLTLKKQGKIQYGKRYTIFSARDNQPCMDHERTVGEVSCVNQLKEPIFLVAATLRPETMFGQTNCWVHPDIDYVGVKSTQQSCILICTQRAAQNMAYQVCLTYNFAIE</sequence>
<dbReference type="EMBL" id="UZAK01035269">
    <property type="protein sequence ID" value="VDP49600.1"/>
    <property type="molecule type" value="Genomic_DNA"/>
</dbReference>
<accession>A0A183KCA0</accession>
<keyword evidence="8" id="KW-1185">Reference proteome</keyword>
<dbReference type="PANTHER" id="PTHR45794:SF1">
    <property type="entry name" value="LEUCINE--TRNA LIGASE, CYTOPLASMIC"/>
    <property type="match status" value="1"/>
</dbReference>
<protein>
    <submittedName>
        <fullName evidence="9">Leucine--tRNA ligase</fullName>
    </submittedName>
</protein>
<dbReference type="InterPro" id="IPR004493">
    <property type="entry name" value="Leu-tRNA-synth_Ia_arc/euk"/>
</dbReference>
<dbReference type="WBParaSite" id="SCUD_0001264301-mRNA-1">
    <property type="protein sequence ID" value="SCUD_0001264301-mRNA-1"/>
    <property type="gene ID" value="SCUD_0001264301"/>
</dbReference>
<dbReference type="Gene3D" id="3.40.50.620">
    <property type="entry name" value="HUPs"/>
    <property type="match status" value="1"/>
</dbReference>
<evidence type="ECO:0000256" key="4">
    <source>
        <dbReference type="ARBA" id="ARBA00022840"/>
    </source>
</evidence>
<reference evidence="7 8" key="2">
    <citation type="submission" date="2018-11" db="EMBL/GenBank/DDBJ databases">
        <authorList>
            <consortium name="Pathogen Informatics"/>
        </authorList>
    </citation>
    <scope>NUCLEOTIDE SEQUENCE [LARGE SCALE GENOMIC DNA]</scope>
    <source>
        <strain evidence="7">Dakar</strain>
        <strain evidence="8">Dakar, Senegal</strain>
    </source>
</reference>
<dbReference type="InterPro" id="IPR009008">
    <property type="entry name" value="Val/Leu/Ile-tRNA-synth_edit"/>
</dbReference>
<dbReference type="GO" id="GO:0006429">
    <property type="term" value="P:leucyl-tRNA aminoacylation"/>
    <property type="evidence" value="ECO:0007669"/>
    <property type="project" value="InterPro"/>
</dbReference>
<dbReference type="SUPFAM" id="SSF50677">
    <property type="entry name" value="ValRS/IleRS/LeuRS editing domain"/>
    <property type="match status" value="1"/>
</dbReference>
<keyword evidence="5" id="KW-0648">Protein biosynthesis</keyword>
<evidence type="ECO:0000256" key="2">
    <source>
        <dbReference type="ARBA" id="ARBA00022598"/>
    </source>
</evidence>
<keyword evidence="4" id="KW-0067">ATP-binding</keyword>
<evidence type="ECO:0000256" key="3">
    <source>
        <dbReference type="ARBA" id="ARBA00022741"/>
    </source>
</evidence>
<dbReference type="SUPFAM" id="SSF52374">
    <property type="entry name" value="Nucleotidylyl transferase"/>
    <property type="match status" value="1"/>
</dbReference>
<organism evidence="9">
    <name type="scientific">Schistosoma curassoni</name>
    <dbReference type="NCBI Taxonomy" id="6186"/>
    <lineage>
        <taxon>Eukaryota</taxon>
        <taxon>Metazoa</taxon>
        <taxon>Spiralia</taxon>
        <taxon>Lophotrochozoa</taxon>
        <taxon>Platyhelminthes</taxon>
        <taxon>Trematoda</taxon>
        <taxon>Digenea</taxon>
        <taxon>Strigeidida</taxon>
        <taxon>Schistosomatoidea</taxon>
        <taxon>Schistosomatidae</taxon>
        <taxon>Schistosoma</taxon>
    </lineage>
</organism>